<accession>A0A5J4FSN3</accession>
<dbReference type="Pfam" id="PF00072">
    <property type="entry name" value="Response_reg"/>
    <property type="match status" value="1"/>
</dbReference>
<dbReference type="InterPro" id="IPR046947">
    <property type="entry name" value="LytR-like"/>
</dbReference>
<evidence type="ECO:0000256" key="1">
    <source>
        <dbReference type="PROSITE-ProRule" id="PRU00169"/>
    </source>
</evidence>
<evidence type="ECO:0000259" key="2">
    <source>
        <dbReference type="PROSITE" id="PS50110"/>
    </source>
</evidence>
<evidence type="ECO:0000259" key="3">
    <source>
        <dbReference type="PROSITE" id="PS50930"/>
    </source>
</evidence>
<dbReference type="PANTHER" id="PTHR37299:SF1">
    <property type="entry name" value="STAGE 0 SPORULATION PROTEIN A HOMOLOG"/>
    <property type="match status" value="1"/>
</dbReference>
<dbReference type="SMART" id="SM00448">
    <property type="entry name" value="REC"/>
    <property type="match status" value="1"/>
</dbReference>
<keyword evidence="4" id="KW-0238">DNA-binding</keyword>
<proteinExistence type="predicted"/>
<evidence type="ECO:0000313" key="4">
    <source>
        <dbReference type="EMBL" id="GEQ85207.1"/>
    </source>
</evidence>
<feature type="domain" description="Response regulatory" evidence="2">
    <location>
        <begin position="3"/>
        <end position="116"/>
    </location>
</feature>
<sequence>MIKTILIDDEQHCIDRLLYHIKRSTATFTVMATCSTVWQAVEACKLHKPDLVFLDIEIQEKTGFDFLREMPQINFQVIFTTAFDNYSIEAFKFSALHYLLKPIDIDDFNEAVRRYLDRIKPTSQQIDQRFRVLLDSINNNNSKLTLPTATGYEFVEITSINRCEADGSYTHIFTLDKQFTVSKPLKHYENLLENLSFYRVHNSHLINLKYVKQYTKGNGGYLTMEDGTTINVSARRKDGFLNTLNS</sequence>
<dbReference type="InterPro" id="IPR007492">
    <property type="entry name" value="LytTR_DNA-bd_dom"/>
</dbReference>
<feature type="modified residue" description="4-aspartylphosphate" evidence="1">
    <location>
        <position position="55"/>
    </location>
</feature>
<dbReference type="SMART" id="SM00850">
    <property type="entry name" value="LytTR"/>
    <property type="match status" value="1"/>
</dbReference>
<protein>
    <submittedName>
        <fullName evidence="4">DNA-binding response regulator</fullName>
    </submittedName>
</protein>
<comment type="caution">
    <text evidence="4">The sequence shown here is derived from an EMBL/GenBank/DDBJ whole genome shotgun (WGS) entry which is preliminary data.</text>
</comment>
<dbReference type="InterPro" id="IPR001789">
    <property type="entry name" value="Sig_transdc_resp-reg_receiver"/>
</dbReference>
<organism evidence="4 5">
    <name type="scientific">Patiriisocius marinistellae</name>
    <dbReference type="NCBI Taxonomy" id="2494560"/>
    <lineage>
        <taxon>Bacteria</taxon>
        <taxon>Pseudomonadati</taxon>
        <taxon>Bacteroidota</taxon>
        <taxon>Flavobacteriia</taxon>
        <taxon>Flavobacteriales</taxon>
        <taxon>Flavobacteriaceae</taxon>
        <taxon>Patiriisocius</taxon>
    </lineage>
</organism>
<dbReference type="OrthoDB" id="2168082at2"/>
<gene>
    <name evidence="4" type="ORF">ULMS_07150</name>
</gene>
<dbReference type="Gene3D" id="3.40.50.2300">
    <property type="match status" value="1"/>
</dbReference>
<dbReference type="PROSITE" id="PS50930">
    <property type="entry name" value="HTH_LYTTR"/>
    <property type="match status" value="1"/>
</dbReference>
<dbReference type="Gene3D" id="2.40.50.1020">
    <property type="entry name" value="LytTr DNA-binding domain"/>
    <property type="match status" value="1"/>
</dbReference>
<dbReference type="Pfam" id="PF04397">
    <property type="entry name" value="LytTR"/>
    <property type="match status" value="1"/>
</dbReference>
<name>A0A5J4FSN3_9FLAO</name>
<dbReference type="AlphaFoldDB" id="A0A5J4FSN3"/>
<feature type="domain" description="HTH LytTR-type" evidence="3">
    <location>
        <begin position="144"/>
        <end position="246"/>
    </location>
</feature>
<keyword evidence="1" id="KW-0597">Phosphoprotein</keyword>
<dbReference type="GO" id="GO:0000156">
    <property type="term" value="F:phosphorelay response regulator activity"/>
    <property type="evidence" value="ECO:0007669"/>
    <property type="project" value="InterPro"/>
</dbReference>
<dbReference type="SUPFAM" id="SSF52172">
    <property type="entry name" value="CheY-like"/>
    <property type="match status" value="1"/>
</dbReference>
<evidence type="ECO:0000313" key="5">
    <source>
        <dbReference type="Proteomes" id="UP000326994"/>
    </source>
</evidence>
<dbReference type="InterPro" id="IPR011006">
    <property type="entry name" value="CheY-like_superfamily"/>
</dbReference>
<dbReference type="Proteomes" id="UP000326994">
    <property type="component" value="Unassembled WGS sequence"/>
</dbReference>
<dbReference type="PROSITE" id="PS50110">
    <property type="entry name" value="RESPONSE_REGULATORY"/>
    <property type="match status" value="1"/>
</dbReference>
<dbReference type="RefSeq" id="WP_151893136.1">
    <property type="nucleotide sequence ID" value="NZ_BKCF01000001.1"/>
</dbReference>
<keyword evidence="5" id="KW-1185">Reference proteome</keyword>
<dbReference type="EMBL" id="BKCF01000001">
    <property type="protein sequence ID" value="GEQ85207.1"/>
    <property type="molecule type" value="Genomic_DNA"/>
</dbReference>
<reference evidence="4 5" key="1">
    <citation type="submission" date="2019-08" db="EMBL/GenBank/DDBJ databases">
        <title>Ulvibacter marinistellae sp. nov., isolated from a starfish, Patiria pectinifera.</title>
        <authorList>
            <person name="Kawano K."/>
            <person name="Ushijima N."/>
            <person name="Kihara M."/>
            <person name="Itoh H."/>
        </authorList>
    </citation>
    <scope>NUCLEOTIDE SEQUENCE [LARGE SCALE GENOMIC DNA]</scope>
    <source>
        <strain evidence="4 5">KK4</strain>
    </source>
</reference>
<dbReference type="PANTHER" id="PTHR37299">
    <property type="entry name" value="TRANSCRIPTIONAL REGULATOR-RELATED"/>
    <property type="match status" value="1"/>
</dbReference>
<dbReference type="GO" id="GO:0003677">
    <property type="term" value="F:DNA binding"/>
    <property type="evidence" value="ECO:0007669"/>
    <property type="project" value="UniProtKB-KW"/>
</dbReference>